<dbReference type="GO" id="GO:0103068">
    <property type="term" value="F:leukotriene C4 gamma-glutamyl transferase activity"/>
    <property type="evidence" value="ECO:0007669"/>
    <property type="project" value="UniProtKB-EC"/>
</dbReference>
<name>A0A0H3G0H8_ZYMMA</name>
<dbReference type="RefSeq" id="WP_014501229.1">
    <property type="nucleotide sequence ID" value="NC_017262.1"/>
</dbReference>
<proteinExistence type="inferred from homology"/>
<keyword evidence="5 11" id="KW-0378">Hydrolase</keyword>
<comment type="subunit">
    <text evidence="11">This enzyme consists of two polypeptide chains, which are synthesized in precursor form from a single polypeptide.</text>
</comment>
<feature type="region of interest" description="Disordered" evidence="12">
    <location>
        <begin position="354"/>
        <end position="373"/>
    </location>
</feature>
<dbReference type="HOGENOM" id="CLU_014813_0_1_5"/>
<dbReference type="Proteomes" id="UP000001494">
    <property type="component" value="Chromosome"/>
</dbReference>
<feature type="binding site" evidence="10">
    <location>
        <position position="98"/>
    </location>
    <ligand>
        <name>L-glutamate</name>
        <dbReference type="ChEBI" id="CHEBI:29985"/>
    </ligand>
</feature>
<dbReference type="InterPro" id="IPR043137">
    <property type="entry name" value="GGT_ssub_C"/>
</dbReference>
<dbReference type="GO" id="GO:0036374">
    <property type="term" value="F:glutathione hydrolase activity"/>
    <property type="evidence" value="ECO:0007669"/>
    <property type="project" value="UniProtKB-UniRule"/>
</dbReference>
<keyword evidence="11" id="KW-0317">Glutathione biosynthesis</keyword>
<evidence type="ECO:0000256" key="9">
    <source>
        <dbReference type="PIRSR" id="PIRSR600101-1"/>
    </source>
</evidence>
<evidence type="ECO:0000256" key="6">
    <source>
        <dbReference type="ARBA" id="ARBA00023145"/>
    </source>
</evidence>
<dbReference type="GO" id="GO:0006751">
    <property type="term" value="P:glutathione catabolic process"/>
    <property type="evidence" value="ECO:0007669"/>
    <property type="project" value="UniProtKB-UniRule"/>
</dbReference>
<dbReference type="Gene3D" id="1.10.246.130">
    <property type="match status" value="1"/>
</dbReference>
<feature type="binding site" evidence="10">
    <location>
        <position position="471"/>
    </location>
    <ligand>
        <name>L-glutamate</name>
        <dbReference type="ChEBI" id="CHEBI:29985"/>
    </ligand>
</feature>
<keyword evidence="4 11" id="KW-0808">Transferase</keyword>
<comment type="pathway">
    <text evidence="11">Sulfur metabolism; glutathione metabolism.</text>
</comment>
<dbReference type="EC" id="2.3.2.2" evidence="11"/>
<evidence type="ECO:0000256" key="10">
    <source>
        <dbReference type="PIRSR" id="PIRSR600101-2"/>
    </source>
</evidence>
<feature type="binding site" evidence="10">
    <location>
        <position position="423"/>
    </location>
    <ligand>
        <name>L-glutamate</name>
        <dbReference type="ChEBI" id="CHEBI:29985"/>
    </ligand>
</feature>
<feature type="binding site" evidence="10">
    <location>
        <begin position="448"/>
        <end position="449"/>
    </location>
    <ligand>
        <name>L-glutamate</name>
        <dbReference type="ChEBI" id="CHEBI:29985"/>
    </ligand>
</feature>
<reference evidence="13 14" key="1">
    <citation type="journal article" date="2011" name="J. Bacteriol.">
        <title>Genome sequence of the ethanol-producing Zymomonas mobilis subsp. mobilis lectotype strain ATCC 10988.</title>
        <authorList>
            <person name="Pappas K.M."/>
            <person name="Kouvelis V.N."/>
            <person name="Saunders E."/>
            <person name="Brettin T.S."/>
            <person name="Bruce D."/>
            <person name="Detter C."/>
            <person name="Balakireva M."/>
            <person name="Han C.S."/>
            <person name="Savvakis G."/>
            <person name="Kyrpides N.C."/>
            <person name="Typas M.A."/>
        </authorList>
    </citation>
    <scope>NUCLEOTIDE SEQUENCE [LARGE SCALE GENOMIC DNA]</scope>
    <source>
        <strain evidence="14">ATCC 10988 / DSM 424 / CCUG 17860 / LMG 404 / NCIMB 8938 / NRRL B-806 / ZM1</strain>
    </source>
</reference>
<dbReference type="EMBL" id="CP002850">
    <property type="protein sequence ID" value="AEH63531.1"/>
    <property type="molecule type" value="Genomic_DNA"/>
</dbReference>
<dbReference type="PANTHER" id="PTHR43199:SF1">
    <property type="entry name" value="GLUTATHIONE HYDROLASE PROENZYME"/>
    <property type="match status" value="1"/>
</dbReference>
<comment type="catalytic activity">
    <reaction evidence="1 11">
        <text>an S-substituted glutathione + H2O = an S-substituted L-cysteinylglycine + L-glutamate</text>
        <dbReference type="Rhea" id="RHEA:59468"/>
        <dbReference type="ChEBI" id="CHEBI:15377"/>
        <dbReference type="ChEBI" id="CHEBI:29985"/>
        <dbReference type="ChEBI" id="CHEBI:90779"/>
        <dbReference type="ChEBI" id="CHEBI:143103"/>
        <dbReference type="EC" id="3.4.19.13"/>
    </reaction>
</comment>
<dbReference type="eggNOG" id="COG0405">
    <property type="taxonomic scope" value="Bacteria"/>
</dbReference>
<dbReference type="Gene3D" id="3.60.20.40">
    <property type="match status" value="1"/>
</dbReference>
<dbReference type="AlphaFoldDB" id="A0A0H3G0H8"/>
<dbReference type="OrthoDB" id="9781342at2"/>
<comment type="catalytic activity">
    <reaction evidence="2 11">
        <text>glutathione + H2O = L-cysteinylglycine + L-glutamate</text>
        <dbReference type="Rhea" id="RHEA:28807"/>
        <dbReference type="ChEBI" id="CHEBI:15377"/>
        <dbReference type="ChEBI" id="CHEBI:29985"/>
        <dbReference type="ChEBI" id="CHEBI:57925"/>
        <dbReference type="ChEBI" id="CHEBI:61694"/>
        <dbReference type="EC" id="3.4.19.13"/>
    </reaction>
</comment>
<evidence type="ECO:0000313" key="14">
    <source>
        <dbReference type="Proteomes" id="UP000001494"/>
    </source>
</evidence>
<evidence type="ECO:0000256" key="2">
    <source>
        <dbReference type="ARBA" id="ARBA00001089"/>
    </source>
</evidence>
<gene>
    <name evidence="13" type="ordered locus">Zmob_1718</name>
</gene>
<evidence type="ECO:0000256" key="5">
    <source>
        <dbReference type="ARBA" id="ARBA00022801"/>
    </source>
</evidence>
<dbReference type="UniPathway" id="UPA00204"/>
<dbReference type="PRINTS" id="PR01210">
    <property type="entry name" value="GGTRANSPTASE"/>
</dbReference>
<comment type="similarity">
    <text evidence="3 11">Belongs to the gamma-glutamyltransferase family.</text>
</comment>
<sequence length="563" mass="59417">MARQTQKPVTVTKEIDWSDVAHLPKKSTASHAMVAAANPLAVKAGYDVLKAGGSAVDAAVAIQAVLGLVEPQSSGIGGGAFMTYYDAKTHKVTAYNGRETAPADATPDMFLDDNKNPIPFKQAVVSGRATGVPGAVAMLELAQKEHGILPWRQLFTPAIALAEQGFTVSPRLASMINGHSPEAYTEDAIRYFVKANGERYQAGDILKNPDYANSLKAISEKGSAALLTGAIAQAIVDKVHQAPLAGSMTMADLAGYRPKESAALCKGYHLYVVCTPDAPSGGVGLQEALGLLSHTDIDRRNADDPKAWLEFAEASRLAYADRDYFVGDPDFVKVPVTGLLDPHYIAERAKLIGDKANPQAPSHGNPKGAPSYSMDATAEPGGTTHLVIVDSKGNAVSMTTTVENIFGSGRMVGGFFLNNQLTDFSFSPQAYDNTPAANAVAGDKRPRSTMAPTLVFNQKGQFVAALGSPGGSSIQAYNLKAIVALLDWHMPVDQALALPNLVAHGTLFLSDPFPAKVSQGLKDLGVTLTPAEHEESGLQAIIKRGNYYEGGADIRREGTAVGF</sequence>
<comment type="PTM">
    <text evidence="11">Cleaved by autocatalysis into a large and a small subunit.</text>
</comment>
<evidence type="ECO:0000256" key="4">
    <source>
        <dbReference type="ARBA" id="ARBA00022679"/>
    </source>
</evidence>
<evidence type="ECO:0000256" key="8">
    <source>
        <dbReference type="ARBA" id="ARBA00047417"/>
    </source>
</evidence>
<comment type="catalytic activity">
    <reaction evidence="8 11">
        <text>an N-terminal (5-L-glutamyl)-[peptide] + an alpha-amino acid = 5-L-glutamyl amino acid + an N-terminal L-alpha-aminoacyl-[peptide]</text>
        <dbReference type="Rhea" id="RHEA:23904"/>
        <dbReference type="Rhea" id="RHEA-COMP:9780"/>
        <dbReference type="Rhea" id="RHEA-COMP:9795"/>
        <dbReference type="ChEBI" id="CHEBI:77644"/>
        <dbReference type="ChEBI" id="CHEBI:78597"/>
        <dbReference type="ChEBI" id="CHEBI:78599"/>
        <dbReference type="ChEBI" id="CHEBI:78608"/>
        <dbReference type="EC" id="2.3.2.2"/>
    </reaction>
</comment>
<keyword evidence="6 11" id="KW-0865">Zymogen</keyword>
<dbReference type="KEGG" id="zmm:Zmob_1718"/>
<organism evidence="13 14">
    <name type="scientific">Zymomonas mobilis subsp. mobilis (strain ATCC 10988 / DSM 424 / LMG 404 / NCIMB 8938 / NRRL B-806 / ZM1)</name>
    <dbReference type="NCBI Taxonomy" id="555217"/>
    <lineage>
        <taxon>Bacteria</taxon>
        <taxon>Pseudomonadati</taxon>
        <taxon>Pseudomonadota</taxon>
        <taxon>Alphaproteobacteria</taxon>
        <taxon>Sphingomonadales</taxon>
        <taxon>Zymomonadaceae</taxon>
        <taxon>Zymomonas</taxon>
    </lineage>
</organism>
<accession>A0A0H3G0H8</accession>
<dbReference type="InterPro" id="IPR000101">
    <property type="entry name" value="GGT_peptidase"/>
</dbReference>
<feature type="active site" description="Nucleophile" evidence="9">
    <location>
        <position position="383"/>
    </location>
</feature>
<evidence type="ECO:0000256" key="12">
    <source>
        <dbReference type="SAM" id="MobiDB-lite"/>
    </source>
</evidence>
<dbReference type="PANTHER" id="PTHR43199">
    <property type="entry name" value="GLUTATHIONE HYDROLASE"/>
    <property type="match status" value="1"/>
</dbReference>
<dbReference type="EC" id="3.4.19.13" evidence="11"/>
<keyword evidence="7 11" id="KW-0012">Acyltransferase</keyword>
<dbReference type="NCBIfam" id="TIGR00066">
    <property type="entry name" value="g_glut_trans"/>
    <property type="match status" value="1"/>
</dbReference>
<dbReference type="SUPFAM" id="SSF56235">
    <property type="entry name" value="N-terminal nucleophile aminohydrolases (Ntn hydrolases)"/>
    <property type="match status" value="1"/>
</dbReference>
<evidence type="ECO:0000313" key="13">
    <source>
        <dbReference type="EMBL" id="AEH63531.1"/>
    </source>
</evidence>
<evidence type="ECO:0000256" key="7">
    <source>
        <dbReference type="ARBA" id="ARBA00023315"/>
    </source>
</evidence>
<dbReference type="InterPro" id="IPR043138">
    <property type="entry name" value="GGT_lsub"/>
</dbReference>
<dbReference type="InterPro" id="IPR051792">
    <property type="entry name" value="GGT_bact"/>
</dbReference>
<evidence type="ECO:0000256" key="3">
    <source>
        <dbReference type="ARBA" id="ARBA00009381"/>
    </source>
</evidence>
<protein>
    <recommendedName>
        <fullName evidence="11">Glutathione hydrolase proenzyme</fullName>
        <ecNumber evidence="11">2.3.2.2</ecNumber>
        <ecNumber evidence="11">3.4.19.13</ecNumber>
    </recommendedName>
    <component>
        <recommendedName>
            <fullName evidence="11">Glutathione hydrolase large chain</fullName>
        </recommendedName>
    </component>
    <component>
        <recommendedName>
            <fullName evidence="11">Glutathione hydrolase small chain</fullName>
        </recommendedName>
    </component>
</protein>
<evidence type="ECO:0000256" key="11">
    <source>
        <dbReference type="RuleBase" id="RU368036"/>
    </source>
</evidence>
<dbReference type="Pfam" id="PF01019">
    <property type="entry name" value="G_glu_transpept"/>
    <property type="match status" value="1"/>
</dbReference>
<dbReference type="InterPro" id="IPR029055">
    <property type="entry name" value="Ntn_hydrolases_N"/>
</dbReference>
<dbReference type="GO" id="GO:0006750">
    <property type="term" value="P:glutathione biosynthetic process"/>
    <property type="evidence" value="ECO:0007669"/>
    <property type="project" value="UniProtKB-KW"/>
</dbReference>
<evidence type="ECO:0000256" key="1">
    <source>
        <dbReference type="ARBA" id="ARBA00001049"/>
    </source>
</evidence>